<feature type="transmembrane region" description="Helical" evidence="8">
    <location>
        <begin position="104"/>
        <end position="127"/>
    </location>
</feature>
<evidence type="ECO:0000256" key="7">
    <source>
        <dbReference type="SAM" id="MobiDB-lite"/>
    </source>
</evidence>
<evidence type="ECO:0000256" key="6">
    <source>
        <dbReference type="ARBA" id="ARBA00023136"/>
    </source>
</evidence>
<evidence type="ECO:0000313" key="12">
    <source>
        <dbReference type="Proteomes" id="UP000243847"/>
    </source>
</evidence>
<feature type="domain" description="Mechanosensitive ion channel MscS" evidence="9">
    <location>
        <begin position="125"/>
        <end position="189"/>
    </location>
</feature>
<evidence type="ECO:0000256" key="8">
    <source>
        <dbReference type="SAM" id="Phobius"/>
    </source>
</evidence>
<dbReference type="InterPro" id="IPR010920">
    <property type="entry name" value="LSM_dom_sf"/>
</dbReference>
<organism evidence="11 12">
    <name type="scientific">Aurantimicrobium minutum</name>
    <dbReference type="NCBI Taxonomy" id="708131"/>
    <lineage>
        <taxon>Bacteria</taxon>
        <taxon>Bacillati</taxon>
        <taxon>Actinomycetota</taxon>
        <taxon>Actinomycetes</taxon>
        <taxon>Micrococcales</taxon>
        <taxon>Microbacteriaceae</taxon>
        <taxon>Aurantimicrobium</taxon>
    </lineage>
</organism>
<dbReference type="Proteomes" id="UP000243847">
    <property type="component" value="Chromosome sequence1"/>
</dbReference>
<evidence type="ECO:0000259" key="9">
    <source>
        <dbReference type="Pfam" id="PF00924"/>
    </source>
</evidence>
<keyword evidence="5 8" id="KW-1133">Transmembrane helix</keyword>
<evidence type="ECO:0000256" key="1">
    <source>
        <dbReference type="ARBA" id="ARBA00004651"/>
    </source>
</evidence>
<dbReference type="GeneID" id="80451952"/>
<dbReference type="GO" id="GO:0008381">
    <property type="term" value="F:mechanosensitive monoatomic ion channel activity"/>
    <property type="evidence" value="ECO:0007669"/>
    <property type="project" value="InterPro"/>
</dbReference>
<evidence type="ECO:0000259" key="10">
    <source>
        <dbReference type="Pfam" id="PF21088"/>
    </source>
</evidence>
<protein>
    <submittedName>
        <fullName evidence="11">Small conductance mechanosensitive channel MscS</fullName>
    </submittedName>
</protein>
<keyword evidence="4 8" id="KW-0812">Transmembrane</keyword>
<accession>A0A173LXR6</accession>
<proteinExistence type="inferred from homology"/>
<feature type="transmembrane region" description="Helical" evidence="8">
    <location>
        <begin position="78"/>
        <end position="98"/>
    </location>
</feature>
<comment type="subcellular location">
    <subcellularLocation>
        <location evidence="1">Cell membrane</location>
        <topology evidence="1">Multi-pass membrane protein</topology>
    </subcellularLocation>
</comment>
<feature type="region of interest" description="Disordered" evidence="7">
    <location>
        <begin position="205"/>
        <end position="228"/>
    </location>
</feature>
<feature type="domain" description="Mechanosensitive ion channel transmembrane helices 2/3" evidence="10">
    <location>
        <begin position="89"/>
        <end position="124"/>
    </location>
</feature>
<dbReference type="EMBL" id="AP017457">
    <property type="protein sequence ID" value="BAU99301.1"/>
    <property type="molecule type" value="Genomic_DNA"/>
</dbReference>
<evidence type="ECO:0000256" key="2">
    <source>
        <dbReference type="ARBA" id="ARBA00008017"/>
    </source>
</evidence>
<dbReference type="InterPro" id="IPR045276">
    <property type="entry name" value="YbiO_bact"/>
</dbReference>
<dbReference type="Pfam" id="PF00924">
    <property type="entry name" value="MS_channel_2nd"/>
    <property type="match status" value="1"/>
</dbReference>
<dbReference type="Gene3D" id="2.30.30.60">
    <property type="match status" value="1"/>
</dbReference>
<dbReference type="SUPFAM" id="SSF82861">
    <property type="entry name" value="Mechanosensitive channel protein MscS (YggB), transmembrane region"/>
    <property type="match status" value="1"/>
</dbReference>
<dbReference type="PANTHER" id="PTHR30460:SF0">
    <property type="entry name" value="MODERATE CONDUCTANCE MECHANOSENSITIVE CHANNEL YBIO"/>
    <property type="match status" value="1"/>
</dbReference>
<dbReference type="RefSeq" id="WP_096381536.1">
    <property type="nucleotide sequence ID" value="NZ_AP017457.1"/>
</dbReference>
<comment type="similarity">
    <text evidence="2">Belongs to the MscS (TC 1.A.23) family.</text>
</comment>
<evidence type="ECO:0000256" key="4">
    <source>
        <dbReference type="ARBA" id="ARBA00022692"/>
    </source>
</evidence>
<dbReference type="OrthoDB" id="4638917at2"/>
<dbReference type="KEGG" id="amin:AUMI_17590"/>
<feature type="transmembrane region" description="Helical" evidence="8">
    <location>
        <begin position="16"/>
        <end position="37"/>
    </location>
</feature>
<keyword evidence="6 8" id="KW-0472">Membrane</keyword>
<dbReference type="InterPro" id="IPR049142">
    <property type="entry name" value="MS_channel_1st"/>
</dbReference>
<dbReference type="AlphaFoldDB" id="A0A173LXR6"/>
<dbReference type="SUPFAM" id="SSF50182">
    <property type="entry name" value="Sm-like ribonucleoproteins"/>
    <property type="match status" value="1"/>
</dbReference>
<evidence type="ECO:0000313" key="11">
    <source>
        <dbReference type="EMBL" id="BAU99301.1"/>
    </source>
</evidence>
<dbReference type="Gene3D" id="1.10.287.1260">
    <property type="match status" value="1"/>
</dbReference>
<evidence type="ECO:0000256" key="3">
    <source>
        <dbReference type="ARBA" id="ARBA00022475"/>
    </source>
</evidence>
<name>A0A173LXR6_9MICO</name>
<dbReference type="InterPro" id="IPR023408">
    <property type="entry name" value="MscS_beta-dom_sf"/>
</dbReference>
<reference evidence="11 12" key="1">
    <citation type="journal article" date="2016" name="Genome Announc.">
        <title>Complete Genome Sequence of Aurantimicrobium minutum Type Strain KNCT, a Planktonic Ultramicrobacterium Isolated from River Water.</title>
        <authorList>
            <person name="Nakai R."/>
            <person name="Fujisawa T."/>
            <person name="Nakamura Y."/>
            <person name="Nishide H."/>
            <person name="Uchiyama I."/>
            <person name="Baba T."/>
            <person name="Toyoda A."/>
            <person name="Fujiyama A."/>
            <person name="Naganuma T."/>
            <person name="Niki H."/>
        </authorList>
    </citation>
    <scope>NUCLEOTIDE SEQUENCE [LARGE SCALE GENOMIC DNA]</scope>
    <source>
        <strain evidence="11 12">KNC</strain>
    </source>
</reference>
<dbReference type="InterPro" id="IPR011014">
    <property type="entry name" value="MscS_channel_TM-2"/>
</dbReference>
<dbReference type="InterPro" id="IPR006685">
    <property type="entry name" value="MscS_channel_2nd"/>
</dbReference>
<evidence type="ECO:0000256" key="5">
    <source>
        <dbReference type="ARBA" id="ARBA00022989"/>
    </source>
</evidence>
<dbReference type="Pfam" id="PF21088">
    <property type="entry name" value="MS_channel_1st"/>
    <property type="match status" value="1"/>
</dbReference>
<sequence length="228" mass="24135">MNLAETLEAMYNSASIPINIAVTFITAAIIRWTLLALSRRVIRRMVSDAHNKNQKHQLAGVPANISALRQVQRTQTMGTVFSNSISWMVIAVAAIVVLQELGVSVTAIVASAGIGAAALGFGAQNIVKDVLNGMFMVFEDQLGVGDRVDVGLAVGVVESVGVRITTIKGDDGTIWFVRNGEITRVGNMTYGQSAEPIAAFVKPTKNPAAKKSAAKKPARDTSAIQASE</sequence>
<dbReference type="PANTHER" id="PTHR30460">
    <property type="entry name" value="MODERATE CONDUCTANCE MECHANOSENSITIVE CHANNEL YBIO"/>
    <property type="match status" value="1"/>
</dbReference>
<dbReference type="GO" id="GO:0005886">
    <property type="term" value="C:plasma membrane"/>
    <property type="evidence" value="ECO:0007669"/>
    <property type="project" value="UniProtKB-SubCell"/>
</dbReference>
<keyword evidence="3" id="KW-1003">Cell membrane</keyword>
<gene>
    <name evidence="11" type="ORF">AUMI_17590</name>
</gene>